<dbReference type="Proteomes" id="UP001456524">
    <property type="component" value="Unassembled WGS sequence"/>
</dbReference>
<feature type="region of interest" description="Disordered" evidence="1">
    <location>
        <begin position="1"/>
        <end position="31"/>
    </location>
</feature>
<keyword evidence="2" id="KW-1133">Transmembrane helix</keyword>
<name>A0ABR1Y1B4_9PEZI</name>
<feature type="transmembrane region" description="Helical" evidence="2">
    <location>
        <begin position="63"/>
        <end position="82"/>
    </location>
</feature>
<evidence type="ECO:0000256" key="2">
    <source>
        <dbReference type="SAM" id="Phobius"/>
    </source>
</evidence>
<evidence type="ECO:0000256" key="1">
    <source>
        <dbReference type="SAM" id="MobiDB-lite"/>
    </source>
</evidence>
<proteinExistence type="predicted"/>
<protein>
    <submittedName>
        <fullName evidence="3">Uncharacterized protein</fullName>
    </submittedName>
</protein>
<sequence length="159" mass="17596">MLRTGSIIRPLSQARTSTPRKPRDYNAGWPTKLESPIHHPSLQVVGELRIQASITSVTEVSSSLLLVILVASALLLVHILNLDDCFNTRERRGPARNGRNGLNELLHRRVLLLICLRGVAARYGLAGIISRCVSGRGKRPPWFASVKFSFGRGETECFV</sequence>
<accession>A0ABR1Y1B4</accession>
<keyword evidence="2" id="KW-0472">Membrane</keyword>
<keyword evidence="2" id="KW-0812">Transmembrane</keyword>
<dbReference type="EMBL" id="JBBWUH010000003">
    <property type="protein sequence ID" value="KAK8174183.1"/>
    <property type="molecule type" value="Genomic_DNA"/>
</dbReference>
<keyword evidence="4" id="KW-1185">Reference proteome</keyword>
<evidence type="ECO:0000313" key="3">
    <source>
        <dbReference type="EMBL" id="KAK8174183.1"/>
    </source>
</evidence>
<gene>
    <name evidence="3" type="ORF">IWX90DRAFT_165774</name>
</gene>
<comment type="caution">
    <text evidence="3">The sequence shown here is derived from an EMBL/GenBank/DDBJ whole genome shotgun (WGS) entry which is preliminary data.</text>
</comment>
<organism evidence="3 4">
    <name type="scientific">Phyllosticta citrichinensis</name>
    <dbReference type="NCBI Taxonomy" id="1130410"/>
    <lineage>
        <taxon>Eukaryota</taxon>
        <taxon>Fungi</taxon>
        <taxon>Dikarya</taxon>
        <taxon>Ascomycota</taxon>
        <taxon>Pezizomycotina</taxon>
        <taxon>Dothideomycetes</taxon>
        <taxon>Dothideomycetes incertae sedis</taxon>
        <taxon>Botryosphaeriales</taxon>
        <taxon>Phyllostictaceae</taxon>
        <taxon>Phyllosticta</taxon>
    </lineage>
</organism>
<evidence type="ECO:0000313" key="4">
    <source>
        <dbReference type="Proteomes" id="UP001456524"/>
    </source>
</evidence>
<reference evidence="3 4" key="1">
    <citation type="journal article" date="2022" name="G3 (Bethesda)">
        <title>Enemy or ally: a genomic approach to elucidate the lifestyle of Phyllosticta citrichinaensis.</title>
        <authorList>
            <person name="Buijs V.A."/>
            <person name="Groenewald J.Z."/>
            <person name="Haridas S."/>
            <person name="LaButti K.M."/>
            <person name="Lipzen A."/>
            <person name="Martin F.M."/>
            <person name="Barry K."/>
            <person name="Grigoriev I.V."/>
            <person name="Crous P.W."/>
            <person name="Seidl M.F."/>
        </authorList>
    </citation>
    <scope>NUCLEOTIDE SEQUENCE [LARGE SCALE GENOMIC DNA]</scope>
    <source>
        <strain evidence="3 4">CBS 129764</strain>
    </source>
</reference>